<protein>
    <recommendedName>
        <fullName evidence="4">Domain of unknown function WSN domain-containing protein</fullName>
    </recommendedName>
</protein>
<proteinExistence type="predicted"/>
<evidence type="ECO:0000313" key="3">
    <source>
        <dbReference type="Proteomes" id="UP000827892"/>
    </source>
</evidence>
<evidence type="ECO:0000256" key="1">
    <source>
        <dbReference type="SAM" id="SignalP"/>
    </source>
</evidence>
<organism evidence="2 3">
    <name type="scientific">Caenorhabditis briggsae</name>
    <dbReference type="NCBI Taxonomy" id="6238"/>
    <lineage>
        <taxon>Eukaryota</taxon>
        <taxon>Metazoa</taxon>
        <taxon>Ecdysozoa</taxon>
        <taxon>Nematoda</taxon>
        <taxon>Chromadorea</taxon>
        <taxon>Rhabditida</taxon>
        <taxon>Rhabditina</taxon>
        <taxon>Rhabditomorpha</taxon>
        <taxon>Rhabditoidea</taxon>
        <taxon>Rhabditidae</taxon>
        <taxon>Peloderinae</taxon>
        <taxon>Caenorhabditis</taxon>
    </lineage>
</organism>
<evidence type="ECO:0000313" key="2">
    <source>
        <dbReference type="EMBL" id="ULU06786.1"/>
    </source>
</evidence>
<dbReference type="EMBL" id="CP090892">
    <property type="protein sequence ID" value="ULU06786.1"/>
    <property type="molecule type" value="Genomic_DNA"/>
</dbReference>
<dbReference type="KEGG" id="cbr:CBG_02507"/>
<accession>A0AAE9DKG0</accession>
<keyword evidence="1" id="KW-0732">Signal</keyword>
<evidence type="ECO:0008006" key="4">
    <source>
        <dbReference type="Google" id="ProtNLM"/>
    </source>
</evidence>
<dbReference type="AlphaFoldDB" id="A0AAE9DKG0"/>
<gene>
    <name evidence="2" type="ORF">L3Y34_018527</name>
</gene>
<reference evidence="2 3" key="1">
    <citation type="submission" date="2022-05" db="EMBL/GenBank/DDBJ databases">
        <title>Chromosome-level reference genomes for two strains of Caenorhabditis briggsae: an improved platform for comparative genomics.</title>
        <authorList>
            <person name="Stevens L."/>
            <person name="Andersen E.C."/>
        </authorList>
    </citation>
    <scope>NUCLEOTIDE SEQUENCE [LARGE SCALE GENOMIC DNA]</scope>
    <source>
        <strain evidence="2">QX1410_ONT</strain>
        <tissue evidence="2">Whole-organism</tissue>
    </source>
</reference>
<name>A0AAE9DKG0_CAEBR</name>
<feature type="signal peptide" evidence="1">
    <location>
        <begin position="1"/>
        <end position="17"/>
    </location>
</feature>
<dbReference type="Proteomes" id="UP000827892">
    <property type="component" value="Chromosome II"/>
</dbReference>
<dbReference type="RefSeq" id="XP_002630807.2">
    <property type="nucleotide sequence ID" value="XM_002630761.2"/>
</dbReference>
<sequence>MKVFKLLFLGLLRQLSASSSTPTKVTSEDSVFLRIATSLDAHSQQLNTFAELINPTKPNSALGKYFLLDDSIISELTNVDETHAARIMKELADSKYNLTAFNEKSERFKMFAKLHQLINTTVIPVKSEKDEVAAIIGGWDNCDILDLNLLKFHENTLDSLTYSEDGGVAHSKVRGAADALAAIPTLLKAITDGITKLDGRHRVMEIFGDFAFLVLSLKNYKEKSPLRDDDVANLSKLFSKSQSYRTGNRVAMMLKELAHASNFPQHMGIQLKQNLDGESLRKVLNKGETLSC</sequence>
<feature type="chain" id="PRO_5042090325" description="Domain of unknown function WSN domain-containing protein" evidence="1">
    <location>
        <begin position="18"/>
        <end position="292"/>
    </location>
</feature>